<sequence length="516" mass="58711">MRMSHLHHFTEHHRYCVSREFGLSVIDGRMLGSVYQPMVGAFAISLYRLLFEHVPAEAIGYSGVEQQRRLFMTLGVEPNEKGRKYLIDQSSRLEAVGLLQTCRIYMPETDDYMYEYELMPPLSPADFFATQHLTLLLRDKIGKFAVLSLREQFWNREPEEWSRRSIGKENISVPFYDIFQLNTHVIDYELEQALAEVATVRQPGMRESGEPAIGYSDIILRFPRESVNRVHVEKLRFDHTQMGVINYVAHKYDLGPQDICRLLDEDEVFSPEGEVNLDTLQYKASQHFRQDLKRQEKREIAAAKVVSIRSGSAEEGDESSAPVEQSVEMEYYVEVPPQFLSKCDIHQYNMMLRNEPYTRLLQTFFPGAVPGQLMDMFERIDLNYKLSGEVINVLIHYLMTMVASGGDQRMNRNFVEAIASNMLVKQVNTYEKAVRYIRDQSKVKGKGAAEGSSTAAAGGRTRSYTSKNGGRSGKQEIPIVLDDGSAGTVSEEEFAAMMKKAAEIKAGKKKGVSKTP</sequence>
<keyword evidence="3" id="KW-0067">ATP-binding</keyword>
<feature type="region of interest" description="Disordered" evidence="1">
    <location>
        <begin position="447"/>
        <end position="484"/>
    </location>
</feature>
<keyword evidence="3" id="KW-0347">Helicase</keyword>
<keyword evidence="4" id="KW-1185">Reference proteome</keyword>
<name>A0A2Z2KT95_9BACL</name>
<keyword evidence="3" id="KW-0547">Nucleotide-binding</keyword>
<dbReference type="Pfam" id="PF25888">
    <property type="entry name" value="WHD_DnaB"/>
    <property type="match status" value="1"/>
</dbReference>
<protein>
    <submittedName>
        <fullName evidence="3">Helicase DnaB</fullName>
    </submittedName>
</protein>
<evidence type="ECO:0000259" key="2">
    <source>
        <dbReference type="Pfam" id="PF25888"/>
    </source>
</evidence>
<dbReference type="Proteomes" id="UP000249890">
    <property type="component" value="Chromosome"/>
</dbReference>
<dbReference type="GO" id="GO:0004386">
    <property type="term" value="F:helicase activity"/>
    <property type="evidence" value="ECO:0007669"/>
    <property type="project" value="UniProtKB-KW"/>
</dbReference>
<organism evidence="3 4">
    <name type="scientific">Paenibacillus donghaensis</name>
    <dbReference type="NCBI Taxonomy" id="414771"/>
    <lineage>
        <taxon>Bacteria</taxon>
        <taxon>Bacillati</taxon>
        <taxon>Bacillota</taxon>
        <taxon>Bacilli</taxon>
        <taxon>Bacillales</taxon>
        <taxon>Paenibacillaceae</taxon>
        <taxon>Paenibacillus</taxon>
    </lineage>
</organism>
<dbReference type="OrthoDB" id="2082007at2"/>
<feature type="domain" description="Replicative helicase loading/DNA remodeling protein DnaB N-terminal winged helix" evidence="2">
    <location>
        <begin position="26"/>
        <end position="186"/>
    </location>
</feature>
<evidence type="ECO:0000313" key="3">
    <source>
        <dbReference type="EMBL" id="ASA23961.1"/>
    </source>
</evidence>
<dbReference type="AlphaFoldDB" id="A0A2Z2KT95"/>
<dbReference type="InterPro" id="IPR058660">
    <property type="entry name" value="WHD_DnaB"/>
</dbReference>
<dbReference type="KEGG" id="pdh:B9T62_26165"/>
<proteinExistence type="predicted"/>
<keyword evidence="3" id="KW-0378">Hydrolase</keyword>
<accession>A0A2Z2KT95</accession>
<evidence type="ECO:0000256" key="1">
    <source>
        <dbReference type="SAM" id="MobiDB-lite"/>
    </source>
</evidence>
<dbReference type="RefSeq" id="WP_087917946.1">
    <property type="nucleotide sequence ID" value="NZ_CP021780.1"/>
</dbReference>
<feature type="compositionally biased region" description="Low complexity" evidence="1">
    <location>
        <begin position="449"/>
        <end position="462"/>
    </location>
</feature>
<reference evidence="3 4" key="1">
    <citation type="submission" date="2017-06" db="EMBL/GenBank/DDBJ databases">
        <title>Complete genome sequence of Paenibacillus donghaensis KCTC 13049T isolated from East Sea sediment, South Korea.</title>
        <authorList>
            <person name="Jung B.K."/>
            <person name="Hong S.-J."/>
            <person name="Shin J.-H."/>
        </authorList>
    </citation>
    <scope>NUCLEOTIDE SEQUENCE [LARGE SCALE GENOMIC DNA]</scope>
    <source>
        <strain evidence="3 4">KCTC 13049</strain>
    </source>
</reference>
<gene>
    <name evidence="3" type="ORF">B9T62_26165</name>
</gene>
<evidence type="ECO:0000313" key="4">
    <source>
        <dbReference type="Proteomes" id="UP000249890"/>
    </source>
</evidence>
<dbReference type="EMBL" id="CP021780">
    <property type="protein sequence ID" value="ASA23961.1"/>
    <property type="molecule type" value="Genomic_DNA"/>
</dbReference>